<evidence type="ECO:0000313" key="4">
    <source>
        <dbReference type="Proteomes" id="UP000011669"/>
    </source>
</evidence>
<sequence>MTRRARLRTESTRASVVAAALAPDNTPEMETTVDDETIETTIARETTGGLRTTVDDYVVNLSVAERIAQTAERRVTDREADHDADRGETNRAIDQPRSTDDVDDTQNTNDTNP</sequence>
<dbReference type="Proteomes" id="UP000011669">
    <property type="component" value="Unassembled WGS sequence"/>
</dbReference>
<comment type="similarity">
    <text evidence="1">Belongs to the CTAG/PCC1 family.</text>
</comment>
<dbReference type="OrthoDB" id="107316at2157"/>
<gene>
    <name evidence="3" type="ORF">C449_06431</name>
</gene>
<dbReference type="STRING" id="1227455.C449_06431"/>
<evidence type="ECO:0000313" key="3">
    <source>
        <dbReference type="EMBL" id="EMA45876.1"/>
    </source>
</evidence>
<dbReference type="NCBIfam" id="NF011470">
    <property type="entry name" value="PRK14887.1"/>
    <property type="match status" value="1"/>
</dbReference>
<dbReference type="PATRIC" id="fig|1227455.4.peg.1311"/>
<dbReference type="InParanoid" id="M0MJM8"/>
<dbReference type="AlphaFoldDB" id="M0MJM8"/>
<accession>M0MJM8</accession>
<protein>
    <recommendedName>
        <fullName evidence="5">KEOPS complex Pcc1-like subunit</fullName>
    </recommendedName>
</protein>
<proteinExistence type="inferred from homology"/>
<name>M0MJM8_9EURY</name>
<comment type="caution">
    <text evidence="3">The sequence shown here is derived from an EMBL/GenBank/DDBJ whole genome shotgun (WGS) entry which is preliminary data.</text>
</comment>
<keyword evidence="4" id="KW-1185">Reference proteome</keyword>
<organism evidence="3 4">
    <name type="scientific">Halococcus saccharolyticus DSM 5350</name>
    <dbReference type="NCBI Taxonomy" id="1227455"/>
    <lineage>
        <taxon>Archaea</taxon>
        <taxon>Methanobacteriati</taxon>
        <taxon>Methanobacteriota</taxon>
        <taxon>Stenosarchaea group</taxon>
        <taxon>Halobacteria</taxon>
        <taxon>Halobacteriales</taxon>
        <taxon>Halococcaceae</taxon>
        <taxon>Halococcus</taxon>
    </lineage>
</organism>
<dbReference type="RefSeq" id="WP_006077146.1">
    <property type="nucleotide sequence ID" value="NZ_AOMD01000016.1"/>
</dbReference>
<dbReference type="EMBL" id="AOMD01000016">
    <property type="protein sequence ID" value="EMA45876.1"/>
    <property type="molecule type" value="Genomic_DNA"/>
</dbReference>
<evidence type="ECO:0000256" key="1">
    <source>
        <dbReference type="ARBA" id="ARBA00007073"/>
    </source>
</evidence>
<dbReference type="InterPro" id="IPR015419">
    <property type="entry name" value="CTAG/Pcc1"/>
</dbReference>
<feature type="compositionally biased region" description="Basic and acidic residues" evidence="2">
    <location>
        <begin position="71"/>
        <end position="91"/>
    </location>
</feature>
<reference evidence="3 4" key="1">
    <citation type="journal article" date="2014" name="PLoS Genet.">
        <title>Phylogenetically driven sequencing of extremely halophilic archaea reveals strategies for static and dynamic osmo-response.</title>
        <authorList>
            <person name="Becker E.A."/>
            <person name="Seitzer P.M."/>
            <person name="Tritt A."/>
            <person name="Larsen D."/>
            <person name="Krusor M."/>
            <person name="Yao A.I."/>
            <person name="Wu D."/>
            <person name="Madern D."/>
            <person name="Eisen J.A."/>
            <person name="Darling A.E."/>
            <person name="Facciotti M.T."/>
        </authorList>
    </citation>
    <scope>NUCLEOTIDE SEQUENCE [LARGE SCALE GENOMIC DNA]</scope>
    <source>
        <strain evidence="3 4">DSM 5350</strain>
    </source>
</reference>
<feature type="region of interest" description="Disordered" evidence="2">
    <location>
        <begin position="70"/>
        <end position="113"/>
    </location>
</feature>
<dbReference type="Pfam" id="PF09341">
    <property type="entry name" value="Pcc1"/>
    <property type="match status" value="1"/>
</dbReference>
<evidence type="ECO:0000256" key="2">
    <source>
        <dbReference type="SAM" id="MobiDB-lite"/>
    </source>
</evidence>
<evidence type="ECO:0008006" key="5">
    <source>
        <dbReference type="Google" id="ProtNLM"/>
    </source>
</evidence>